<organism evidence="11 12">
    <name type="scientific">Motilimonas cestriensis</name>
    <dbReference type="NCBI Taxonomy" id="2742685"/>
    <lineage>
        <taxon>Bacteria</taxon>
        <taxon>Pseudomonadati</taxon>
        <taxon>Pseudomonadota</taxon>
        <taxon>Gammaproteobacteria</taxon>
        <taxon>Alteromonadales</taxon>
        <taxon>Alteromonadales genera incertae sedis</taxon>
        <taxon>Motilimonas</taxon>
    </lineage>
</organism>
<feature type="binding site" evidence="9">
    <location>
        <position position="278"/>
    </location>
    <ligand>
        <name>Zn(2+)</name>
        <dbReference type="ChEBI" id="CHEBI:29105"/>
        <note>catalytic</note>
    </ligand>
</feature>
<dbReference type="Gene3D" id="3.20.20.140">
    <property type="entry name" value="Metal-dependent hydrolases"/>
    <property type="match status" value="1"/>
</dbReference>
<evidence type="ECO:0000256" key="6">
    <source>
        <dbReference type="ARBA" id="ARBA00031852"/>
    </source>
</evidence>
<feature type="binding site" evidence="9">
    <location>
        <position position="12"/>
    </location>
    <ligand>
        <name>Zn(2+)</name>
        <dbReference type="ChEBI" id="CHEBI:29105"/>
        <note>catalytic</note>
    </ligand>
</feature>
<dbReference type="InterPro" id="IPR006330">
    <property type="entry name" value="Ado/ade_deaminase"/>
</dbReference>
<feature type="active site" description="Proton donor" evidence="9">
    <location>
        <position position="200"/>
    </location>
</feature>
<dbReference type="GO" id="GO:0016787">
    <property type="term" value="F:hydrolase activity"/>
    <property type="evidence" value="ECO:0007669"/>
    <property type="project" value="UniProtKB-KW"/>
</dbReference>
<evidence type="ECO:0000256" key="7">
    <source>
        <dbReference type="ARBA" id="ARBA00047989"/>
    </source>
</evidence>
<dbReference type="SUPFAM" id="SSF51556">
    <property type="entry name" value="Metallo-dependent hydrolases"/>
    <property type="match status" value="1"/>
</dbReference>
<dbReference type="InterPro" id="IPR001365">
    <property type="entry name" value="A_deaminase_dom"/>
</dbReference>
<feature type="binding site" evidence="9">
    <location>
        <position position="279"/>
    </location>
    <ligand>
        <name>substrate</name>
    </ligand>
</feature>
<dbReference type="Proteomes" id="UP001201273">
    <property type="component" value="Unassembled WGS sequence"/>
</dbReference>
<dbReference type="PANTHER" id="PTHR11409:SF43">
    <property type="entry name" value="ADENOSINE DEAMINASE"/>
    <property type="match status" value="1"/>
</dbReference>
<evidence type="ECO:0000256" key="8">
    <source>
        <dbReference type="ARBA" id="ARBA00049213"/>
    </source>
</evidence>
<feature type="site" description="Important for catalytic activity" evidence="9">
    <location>
        <position position="221"/>
    </location>
</feature>
<feature type="binding site" evidence="9">
    <location>
        <position position="170"/>
    </location>
    <ligand>
        <name>substrate</name>
    </ligand>
</feature>
<gene>
    <name evidence="9 11" type="primary">add</name>
    <name evidence="11" type="ORF">K6Y31_16095</name>
</gene>
<dbReference type="InterPro" id="IPR028893">
    <property type="entry name" value="A_deaminase"/>
</dbReference>
<dbReference type="InterPro" id="IPR006650">
    <property type="entry name" value="A/AMP_deam_AS"/>
</dbReference>
<protein>
    <recommendedName>
        <fullName evidence="1 9">Adenosine deaminase</fullName>
        <ecNumber evidence="1 9">3.5.4.4</ecNumber>
    </recommendedName>
    <alternativeName>
        <fullName evidence="6 9">Adenosine aminohydrolase</fullName>
    </alternativeName>
</protein>
<dbReference type="NCBIfam" id="NF006846">
    <property type="entry name" value="PRK09358.1-1"/>
    <property type="match status" value="1"/>
</dbReference>
<comment type="catalytic activity">
    <reaction evidence="7">
        <text>adenosine + H2O + H(+) = inosine + NH4(+)</text>
        <dbReference type="Rhea" id="RHEA:24408"/>
        <dbReference type="ChEBI" id="CHEBI:15377"/>
        <dbReference type="ChEBI" id="CHEBI:15378"/>
        <dbReference type="ChEBI" id="CHEBI:16335"/>
        <dbReference type="ChEBI" id="CHEBI:17596"/>
        <dbReference type="ChEBI" id="CHEBI:28938"/>
        <dbReference type="EC" id="3.5.4.4"/>
    </reaction>
    <physiologicalReaction direction="left-to-right" evidence="7">
        <dbReference type="Rhea" id="RHEA:24409"/>
    </physiologicalReaction>
</comment>
<dbReference type="HAMAP" id="MF_00540">
    <property type="entry name" value="A_deaminase"/>
    <property type="match status" value="1"/>
</dbReference>
<dbReference type="NCBIfam" id="TIGR01430">
    <property type="entry name" value="aden_deam"/>
    <property type="match status" value="1"/>
</dbReference>
<feature type="domain" description="Adenosine deaminase" evidence="10">
    <location>
        <begin position="7"/>
        <end position="328"/>
    </location>
</feature>
<dbReference type="Pfam" id="PF00962">
    <property type="entry name" value="A_deaminase"/>
    <property type="match status" value="1"/>
</dbReference>
<comment type="cofactor">
    <cofactor evidence="9">
        <name>Zn(2+)</name>
        <dbReference type="ChEBI" id="CHEBI:29105"/>
    </cofactor>
    <text evidence="9">Binds 1 zinc ion per subunit.</text>
</comment>
<comment type="function">
    <text evidence="9">Catalyzes the hydrolytic deamination of adenosine and 2-deoxyadenosine.</text>
</comment>
<keyword evidence="3 9" id="KW-0378">Hydrolase</keyword>
<accession>A0ABS8WCP0</accession>
<dbReference type="EC" id="3.5.4.4" evidence="1 9"/>
<comment type="caution">
    <text evidence="11">The sequence shown here is derived from an EMBL/GenBank/DDBJ whole genome shotgun (WGS) entry which is preliminary data.</text>
</comment>
<evidence type="ECO:0000256" key="1">
    <source>
        <dbReference type="ARBA" id="ARBA00012784"/>
    </source>
</evidence>
<evidence type="ECO:0000256" key="4">
    <source>
        <dbReference type="ARBA" id="ARBA00022833"/>
    </source>
</evidence>
<evidence type="ECO:0000259" key="10">
    <source>
        <dbReference type="Pfam" id="PF00962"/>
    </source>
</evidence>
<keyword evidence="2 9" id="KW-0479">Metal-binding</keyword>
<comment type="similarity">
    <text evidence="9">Belongs to the metallo-dependent hydrolases superfamily. Adenosine and AMP deaminases family. Adenosine deaminase subfamily.</text>
</comment>
<evidence type="ECO:0000256" key="2">
    <source>
        <dbReference type="ARBA" id="ARBA00022723"/>
    </source>
</evidence>
<keyword evidence="12" id="KW-1185">Reference proteome</keyword>
<evidence type="ECO:0000313" key="11">
    <source>
        <dbReference type="EMBL" id="MCE2596323.1"/>
    </source>
</evidence>
<feature type="binding site" evidence="9">
    <location>
        <position position="14"/>
    </location>
    <ligand>
        <name>substrate</name>
    </ligand>
</feature>
<feature type="binding site" evidence="9">
    <location>
        <position position="16"/>
    </location>
    <ligand>
        <name>substrate</name>
    </ligand>
</feature>
<feature type="binding site" evidence="9">
    <location>
        <position position="197"/>
    </location>
    <ligand>
        <name>Zn(2+)</name>
        <dbReference type="ChEBI" id="CHEBI:29105"/>
        <note>catalytic</note>
    </ligand>
</feature>
<evidence type="ECO:0000313" key="12">
    <source>
        <dbReference type="Proteomes" id="UP001201273"/>
    </source>
</evidence>
<name>A0ABS8WCP0_9GAMM</name>
<sequence>MINKQYPLVDLHRHLDGNVRVNTIWELAQQHNIKLPADSLATLAPYVQIQGKESSLVAFLAKLDWMVGVLADLDAVKRIAYENVADAAISGLDYTELRFSPYYMAMAHKLPLQGVVEAVVDGVQAGLKDHAIKVNLIGIMSRTFGQQACLDELNALLACKQHLVAMDLAGDELGFPGELFNEHFAKVRASDLAITVHAGEAAGSESIWQAINELGATRIGHGVKAIHDEKLLAFMANNSIGIESCPTSNIHTSTVADYKTHPIKTFLNAGVPVSLNTDDPGVSNIDIAHEYQIAASEIGLSQSEIFTLQKNGLAMAFLSNSEKQALISLKQS</sequence>
<dbReference type="EMBL" id="JAIMJA010000018">
    <property type="protein sequence ID" value="MCE2596323.1"/>
    <property type="molecule type" value="Genomic_DNA"/>
</dbReference>
<proteinExistence type="inferred from homology"/>
<keyword evidence="5 9" id="KW-0546">Nucleotide metabolism</keyword>
<dbReference type="InterPro" id="IPR032466">
    <property type="entry name" value="Metal_Hydrolase"/>
</dbReference>
<keyword evidence="4 9" id="KW-0862">Zinc</keyword>
<evidence type="ECO:0000256" key="9">
    <source>
        <dbReference type="HAMAP-Rule" id="MF_00540"/>
    </source>
</evidence>
<reference evidence="11 12" key="1">
    <citation type="journal article" date="2022" name="Environ. Microbiol. Rep.">
        <title>Eco-phylogenetic analyses reveal divergent evolution of vitamin B12 metabolism in the marine bacterial family 'Psychromonadaceae'.</title>
        <authorList>
            <person name="Jin X."/>
            <person name="Yang Y."/>
            <person name="Cao H."/>
            <person name="Gao B."/>
            <person name="Zhao Z."/>
        </authorList>
    </citation>
    <scope>NUCLEOTIDE SEQUENCE [LARGE SCALE GENOMIC DNA]</scope>
    <source>
        <strain evidence="11 12">MKS20</strain>
    </source>
</reference>
<dbReference type="PANTHER" id="PTHR11409">
    <property type="entry name" value="ADENOSINE DEAMINASE"/>
    <property type="match status" value="1"/>
</dbReference>
<comment type="catalytic activity">
    <reaction evidence="8">
        <text>2'-deoxyadenosine + H2O + H(+) = 2'-deoxyinosine + NH4(+)</text>
        <dbReference type="Rhea" id="RHEA:28190"/>
        <dbReference type="ChEBI" id="CHEBI:15377"/>
        <dbReference type="ChEBI" id="CHEBI:15378"/>
        <dbReference type="ChEBI" id="CHEBI:17256"/>
        <dbReference type="ChEBI" id="CHEBI:28938"/>
        <dbReference type="ChEBI" id="CHEBI:28997"/>
        <dbReference type="EC" id="3.5.4.4"/>
    </reaction>
    <physiologicalReaction direction="left-to-right" evidence="8">
        <dbReference type="Rhea" id="RHEA:28191"/>
    </physiologicalReaction>
</comment>
<feature type="binding site" evidence="9">
    <location>
        <position position="14"/>
    </location>
    <ligand>
        <name>Zn(2+)</name>
        <dbReference type="ChEBI" id="CHEBI:29105"/>
        <note>catalytic</note>
    </ligand>
</feature>
<evidence type="ECO:0000256" key="3">
    <source>
        <dbReference type="ARBA" id="ARBA00022801"/>
    </source>
</evidence>
<evidence type="ECO:0000256" key="5">
    <source>
        <dbReference type="ARBA" id="ARBA00023080"/>
    </source>
</evidence>
<dbReference type="PROSITE" id="PS00485">
    <property type="entry name" value="A_DEAMINASE"/>
    <property type="match status" value="1"/>
</dbReference>
<dbReference type="RefSeq" id="WP_233053967.1">
    <property type="nucleotide sequence ID" value="NZ_JAIMJA010000018.1"/>
</dbReference>